<feature type="domain" description="Thioredoxin" evidence="11">
    <location>
        <begin position="1"/>
        <end position="105"/>
    </location>
</feature>
<evidence type="ECO:0000259" key="11">
    <source>
        <dbReference type="PROSITE" id="PS51352"/>
    </source>
</evidence>
<dbReference type="PROSITE" id="PS51352">
    <property type="entry name" value="THIOREDOXIN_2"/>
    <property type="match status" value="1"/>
</dbReference>
<evidence type="ECO:0000256" key="3">
    <source>
        <dbReference type="ARBA" id="ARBA00022448"/>
    </source>
</evidence>
<name>A0A9D2F2C1_9FIRM</name>
<dbReference type="InterPro" id="IPR013766">
    <property type="entry name" value="Thioredoxin_domain"/>
</dbReference>
<dbReference type="PROSITE" id="PS00194">
    <property type="entry name" value="THIOREDOXIN_1"/>
    <property type="match status" value="1"/>
</dbReference>
<reference evidence="12" key="1">
    <citation type="journal article" date="2021" name="PeerJ">
        <title>Extensive microbial diversity within the chicken gut microbiome revealed by metagenomics and culture.</title>
        <authorList>
            <person name="Gilroy R."/>
            <person name="Ravi A."/>
            <person name="Getino M."/>
            <person name="Pursley I."/>
            <person name="Horton D.L."/>
            <person name="Alikhan N.F."/>
            <person name="Baker D."/>
            <person name="Gharbi K."/>
            <person name="Hall N."/>
            <person name="Watson M."/>
            <person name="Adriaenssens E.M."/>
            <person name="Foster-Nyarko E."/>
            <person name="Jarju S."/>
            <person name="Secka A."/>
            <person name="Antonio M."/>
            <person name="Oren A."/>
            <person name="Chaudhuri R.R."/>
            <person name="La Ragione R."/>
            <person name="Hildebrand F."/>
            <person name="Pallen M.J."/>
        </authorList>
    </citation>
    <scope>NUCLEOTIDE SEQUENCE</scope>
    <source>
        <strain evidence="12">3436</strain>
    </source>
</reference>
<dbReference type="PANTHER" id="PTHR45663">
    <property type="entry name" value="GEO12009P1"/>
    <property type="match status" value="1"/>
</dbReference>
<comment type="similarity">
    <text evidence="1 8">Belongs to the thioredoxin family.</text>
</comment>
<dbReference type="SUPFAM" id="SSF52833">
    <property type="entry name" value="Thioredoxin-like"/>
    <property type="match status" value="1"/>
</dbReference>
<evidence type="ECO:0000256" key="8">
    <source>
        <dbReference type="PIRNR" id="PIRNR000077"/>
    </source>
</evidence>
<feature type="active site" description="Nucleophile" evidence="9">
    <location>
        <position position="33"/>
    </location>
</feature>
<dbReference type="EMBL" id="DXBO01000030">
    <property type="protein sequence ID" value="HIZ47590.1"/>
    <property type="molecule type" value="Genomic_DNA"/>
</dbReference>
<evidence type="ECO:0000256" key="4">
    <source>
        <dbReference type="ARBA" id="ARBA00022982"/>
    </source>
</evidence>
<gene>
    <name evidence="12" type="primary">trxA</name>
    <name evidence="12" type="ORF">H9810_02575</name>
</gene>
<protein>
    <recommendedName>
        <fullName evidence="2 7">Thioredoxin</fullName>
    </recommendedName>
</protein>
<comment type="caution">
    <text evidence="12">The sequence shown here is derived from an EMBL/GenBank/DDBJ whole genome shotgun (WGS) entry which is preliminary data.</text>
</comment>
<accession>A0A9D2F2C1</accession>
<evidence type="ECO:0000256" key="9">
    <source>
        <dbReference type="PIRSR" id="PIRSR000077-1"/>
    </source>
</evidence>
<evidence type="ECO:0000256" key="5">
    <source>
        <dbReference type="ARBA" id="ARBA00023157"/>
    </source>
</evidence>
<feature type="site" description="Contributes to redox potential value" evidence="9">
    <location>
        <position position="32"/>
    </location>
</feature>
<dbReference type="InterPro" id="IPR036249">
    <property type="entry name" value="Thioredoxin-like_sf"/>
</dbReference>
<dbReference type="CDD" id="cd02947">
    <property type="entry name" value="TRX_family"/>
    <property type="match status" value="1"/>
</dbReference>
<dbReference type="GO" id="GO:0005829">
    <property type="term" value="C:cytosol"/>
    <property type="evidence" value="ECO:0007669"/>
    <property type="project" value="TreeGrafter"/>
</dbReference>
<evidence type="ECO:0000313" key="13">
    <source>
        <dbReference type="Proteomes" id="UP000824031"/>
    </source>
</evidence>
<dbReference type="Proteomes" id="UP000824031">
    <property type="component" value="Unassembled WGS sequence"/>
</dbReference>
<evidence type="ECO:0000256" key="7">
    <source>
        <dbReference type="NCBIfam" id="TIGR01068"/>
    </source>
</evidence>
<evidence type="ECO:0000256" key="10">
    <source>
        <dbReference type="PIRSR" id="PIRSR000077-4"/>
    </source>
</evidence>
<dbReference type="GO" id="GO:0015035">
    <property type="term" value="F:protein-disulfide reductase activity"/>
    <property type="evidence" value="ECO:0007669"/>
    <property type="project" value="UniProtKB-UniRule"/>
</dbReference>
<sequence>MAAMQINNTQFQQWMQEGKTILVDYWAPWCGYCRRIGPAYDKIAEEYGDRLVVAKVNIDEEPQLTEAQGVEVIPTLILYKDGKAVSRVVAPKSKAAIDQFLQEGL</sequence>
<dbReference type="AlphaFoldDB" id="A0A9D2F2C1"/>
<dbReference type="InterPro" id="IPR017937">
    <property type="entry name" value="Thioredoxin_CS"/>
</dbReference>
<organism evidence="12 13">
    <name type="scientific">Candidatus Gemmiger excrementavium</name>
    <dbReference type="NCBI Taxonomy" id="2838608"/>
    <lineage>
        <taxon>Bacteria</taxon>
        <taxon>Bacillati</taxon>
        <taxon>Bacillota</taxon>
        <taxon>Clostridia</taxon>
        <taxon>Eubacteriales</taxon>
        <taxon>Gemmiger</taxon>
    </lineage>
</organism>
<proteinExistence type="inferred from homology"/>
<keyword evidence="4" id="KW-0249">Electron transport</keyword>
<dbReference type="InterPro" id="IPR005746">
    <property type="entry name" value="Thioredoxin"/>
</dbReference>
<feature type="site" description="Deprotonates C-terminal active site Cys" evidence="9">
    <location>
        <position position="24"/>
    </location>
</feature>
<evidence type="ECO:0000313" key="12">
    <source>
        <dbReference type="EMBL" id="HIZ47590.1"/>
    </source>
</evidence>
<evidence type="ECO:0000256" key="6">
    <source>
        <dbReference type="ARBA" id="ARBA00023284"/>
    </source>
</evidence>
<dbReference type="PRINTS" id="PR00421">
    <property type="entry name" value="THIOREDOXIN"/>
</dbReference>
<feature type="active site" description="Nucleophile" evidence="9">
    <location>
        <position position="30"/>
    </location>
</feature>
<keyword evidence="6 10" id="KW-0676">Redox-active center</keyword>
<evidence type="ECO:0000256" key="1">
    <source>
        <dbReference type="ARBA" id="ARBA00008987"/>
    </source>
</evidence>
<dbReference type="Gene3D" id="3.40.30.10">
    <property type="entry name" value="Glutaredoxin"/>
    <property type="match status" value="1"/>
</dbReference>
<dbReference type="Pfam" id="PF00085">
    <property type="entry name" value="Thioredoxin"/>
    <property type="match status" value="1"/>
</dbReference>
<dbReference type="NCBIfam" id="TIGR01068">
    <property type="entry name" value="thioredoxin"/>
    <property type="match status" value="1"/>
</dbReference>
<dbReference type="PANTHER" id="PTHR45663:SF11">
    <property type="entry name" value="GEO12009P1"/>
    <property type="match status" value="1"/>
</dbReference>
<reference evidence="12" key="2">
    <citation type="submission" date="2021-04" db="EMBL/GenBank/DDBJ databases">
        <authorList>
            <person name="Gilroy R."/>
        </authorList>
    </citation>
    <scope>NUCLEOTIDE SEQUENCE</scope>
    <source>
        <strain evidence="12">3436</strain>
    </source>
</reference>
<keyword evidence="3" id="KW-0813">Transport</keyword>
<evidence type="ECO:0000256" key="2">
    <source>
        <dbReference type="ARBA" id="ARBA00020570"/>
    </source>
</evidence>
<dbReference type="PIRSF" id="PIRSF000077">
    <property type="entry name" value="Thioredoxin"/>
    <property type="match status" value="1"/>
</dbReference>
<keyword evidence="5 10" id="KW-1015">Disulfide bond</keyword>
<dbReference type="GO" id="GO:0045454">
    <property type="term" value="P:cell redox homeostasis"/>
    <property type="evidence" value="ECO:0007669"/>
    <property type="project" value="TreeGrafter"/>
</dbReference>
<feature type="disulfide bond" description="Redox-active" evidence="10">
    <location>
        <begin position="30"/>
        <end position="33"/>
    </location>
</feature>
<feature type="site" description="Contributes to redox potential value" evidence="9">
    <location>
        <position position="31"/>
    </location>
</feature>